<dbReference type="InterPro" id="IPR057207">
    <property type="entry name" value="FBXL15_LRR"/>
</dbReference>
<dbReference type="InterPro" id="IPR006553">
    <property type="entry name" value="Leu-rich_rpt_Cys-con_subtyp"/>
</dbReference>
<dbReference type="PANTHER" id="PTHR13318">
    <property type="entry name" value="PARTNER OF PAIRED, ISOFORM B-RELATED"/>
    <property type="match status" value="1"/>
</dbReference>
<evidence type="ECO:0000313" key="2">
    <source>
        <dbReference type="EMBL" id="CAD8502084.1"/>
    </source>
</evidence>
<dbReference type="AlphaFoldDB" id="A0A7S0F2R3"/>
<dbReference type="InterPro" id="IPR001611">
    <property type="entry name" value="Leu-rich_rpt"/>
</dbReference>
<dbReference type="Gene3D" id="3.80.10.10">
    <property type="entry name" value="Ribonuclease Inhibitor"/>
    <property type="match status" value="3"/>
</dbReference>
<dbReference type="GO" id="GO:0019005">
    <property type="term" value="C:SCF ubiquitin ligase complex"/>
    <property type="evidence" value="ECO:0007669"/>
    <property type="project" value="TreeGrafter"/>
</dbReference>
<dbReference type="SUPFAM" id="SSF52058">
    <property type="entry name" value="L domain-like"/>
    <property type="match status" value="1"/>
</dbReference>
<dbReference type="SMART" id="SM00367">
    <property type="entry name" value="LRR_CC"/>
    <property type="match status" value="4"/>
</dbReference>
<name>A0A7S0F2R3_9CRYP</name>
<accession>A0A7S0F2R3</accession>
<dbReference type="SUPFAM" id="SSF52047">
    <property type="entry name" value="RNI-like"/>
    <property type="match status" value="1"/>
</dbReference>
<evidence type="ECO:0000259" key="1">
    <source>
        <dbReference type="Pfam" id="PF25372"/>
    </source>
</evidence>
<feature type="domain" description="F-box/LRR-repeat protein 15-like leucin rich repeat" evidence="1">
    <location>
        <begin position="343"/>
        <end position="439"/>
    </location>
</feature>
<dbReference type="Pfam" id="PF25372">
    <property type="entry name" value="DUF7885"/>
    <property type="match status" value="1"/>
</dbReference>
<sequence length="641" mass="70171">MSRLPPIEIILHVSDTLALGQILKLRCVCKRWDREAGALLSRFKGIELSYIYDFDMAKRLLAKFCNLECLRLYKCDEASTLILQDVETFAFHTSLTALCCDSAEATSFKHVMETCKQLKALGLRCHEADADLLRHAAAQRRSLTSLDLRGTRIRDVGRLVEAISSDPQQLGLRACEVKADDLTRHLCRFTSLQVLDVGKSSGQLSDESIDVITAACSQLQSLTISHNPCLTQKSIKHASRLPFLSRLAAAGLTFHPLCKLEVLLSQFNDSKLKFLDVSIPRVRDLNQQVVNGTGRGNFQLEEIRAMGWSLLGSTARTIAEDVRKLTSLDASASDSDDSAVQLFSQACSSLRVLRLNGCNKVSDASCESLAQMEELTELDIKMSQVSNEGLKLLMERKLGRPFSVFSLAFCRNVSVTGLRALMQEQSASFDHLRVLNLAGLTLDVDILKLVSSLPLLSWLNVTDTKILIPTTSSSSSISPPASVSSSSSSARQTVIEYAAHIEELPALVMKQEQQSGMATQGFPSWGWQGQANNPSTRGAGAGVSESPPSFPMLQTLHADRCSGIEALFRLLIKTTPPHLRFLTLSGSMSGTDVLVLAQACSSLRELSLRYCSNVQQGDIDMLVGRGIYVNSITRTFFGGTN</sequence>
<dbReference type="GO" id="GO:0031146">
    <property type="term" value="P:SCF-dependent proteasomal ubiquitin-dependent protein catabolic process"/>
    <property type="evidence" value="ECO:0007669"/>
    <property type="project" value="TreeGrafter"/>
</dbReference>
<dbReference type="InterPro" id="IPR032675">
    <property type="entry name" value="LRR_dom_sf"/>
</dbReference>
<dbReference type="EMBL" id="HBEO01029820">
    <property type="protein sequence ID" value="CAD8502084.1"/>
    <property type="molecule type" value="Transcribed_RNA"/>
</dbReference>
<dbReference type="Pfam" id="PF13516">
    <property type="entry name" value="LRR_6"/>
    <property type="match status" value="1"/>
</dbReference>
<organism evidence="2">
    <name type="scientific">Hanusia phi</name>
    <dbReference type="NCBI Taxonomy" id="3032"/>
    <lineage>
        <taxon>Eukaryota</taxon>
        <taxon>Cryptophyceae</taxon>
        <taxon>Pyrenomonadales</taxon>
        <taxon>Geminigeraceae</taxon>
        <taxon>Hanusia</taxon>
    </lineage>
</organism>
<reference evidence="2" key="1">
    <citation type="submission" date="2021-01" db="EMBL/GenBank/DDBJ databases">
        <authorList>
            <person name="Corre E."/>
            <person name="Pelletier E."/>
            <person name="Niang G."/>
            <person name="Scheremetjew M."/>
            <person name="Finn R."/>
            <person name="Kale V."/>
            <person name="Holt S."/>
            <person name="Cochrane G."/>
            <person name="Meng A."/>
            <person name="Brown T."/>
            <person name="Cohen L."/>
        </authorList>
    </citation>
    <scope>NUCLEOTIDE SEQUENCE</scope>
    <source>
        <strain evidence="2">CCMP325</strain>
    </source>
</reference>
<proteinExistence type="predicted"/>
<gene>
    <name evidence="2" type="ORF">HPHI1048_LOCUS20254</name>
</gene>
<protein>
    <recommendedName>
        <fullName evidence="1">F-box/LRR-repeat protein 15-like leucin rich repeat domain-containing protein</fullName>
    </recommendedName>
</protein>